<dbReference type="EMBL" id="SNXZ01000004">
    <property type="protein sequence ID" value="TDP96348.1"/>
    <property type="molecule type" value="Genomic_DNA"/>
</dbReference>
<dbReference type="OrthoDB" id="3698444at2"/>
<dbReference type="Proteomes" id="UP000295444">
    <property type="component" value="Unassembled WGS sequence"/>
</dbReference>
<feature type="transmembrane region" description="Helical" evidence="1">
    <location>
        <begin position="155"/>
        <end position="176"/>
    </location>
</feature>
<evidence type="ECO:0000313" key="2">
    <source>
        <dbReference type="EMBL" id="TDP96348.1"/>
    </source>
</evidence>
<keyword evidence="1" id="KW-0472">Membrane</keyword>
<comment type="caution">
    <text evidence="2">The sequence shown here is derived from an EMBL/GenBank/DDBJ whole genome shotgun (WGS) entry which is preliminary data.</text>
</comment>
<evidence type="ECO:0000256" key="1">
    <source>
        <dbReference type="SAM" id="Phobius"/>
    </source>
</evidence>
<keyword evidence="1" id="KW-0812">Transmembrane</keyword>
<keyword evidence="3" id="KW-1185">Reference proteome</keyword>
<dbReference type="RefSeq" id="WP_133851711.1">
    <property type="nucleotide sequence ID" value="NZ_SNXZ01000004.1"/>
</dbReference>
<feature type="transmembrane region" description="Helical" evidence="1">
    <location>
        <begin position="125"/>
        <end position="148"/>
    </location>
</feature>
<reference evidence="2 3" key="1">
    <citation type="submission" date="2019-03" db="EMBL/GenBank/DDBJ databases">
        <title>Genomic Encyclopedia of Type Strains, Phase IV (KMG-IV): sequencing the most valuable type-strain genomes for metagenomic binning, comparative biology and taxonomic classification.</title>
        <authorList>
            <person name="Goeker M."/>
        </authorList>
    </citation>
    <scope>NUCLEOTIDE SEQUENCE [LARGE SCALE GENOMIC DNA]</scope>
    <source>
        <strain evidence="2 3">DSM 45361</strain>
    </source>
</reference>
<dbReference type="AlphaFoldDB" id="A0A4V3CZ23"/>
<keyword evidence="1" id="KW-1133">Transmembrane helix</keyword>
<sequence>MKIGKLSGPLTAVSFLAGLGTAMKLAKDPFPRPGSTAAQIREYFRGSSTAARISVTGQLISVAALGRFTGSVVGLATRSGSRTLEATALGGGVLAAASLATSAALSTSLTTKDRPDETTQTLSRLAFLAGGPVHGVGYGLLIGALGLAGRRTGEVPSWVTGASLVSAAAGLASPLYLKWEPAGWLIPIGRFSGFLIGAFTGPRLDH</sequence>
<organism evidence="2 3">
    <name type="scientific">Labedaea rhizosphaerae</name>
    <dbReference type="NCBI Taxonomy" id="598644"/>
    <lineage>
        <taxon>Bacteria</taxon>
        <taxon>Bacillati</taxon>
        <taxon>Actinomycetota</taxon>
        <taxon>Actinomycetes</taxon>
        <taxon>Pseudonocardiales</taxon>
        <taxon>Pseudonocardiaceae</taxon>
        <taxon>Labedaea</taxon>
    </lineage>
</organism>
<evidence type="ECO:0000313" key="3">
    <source>
        <dbReference type="Proteomes" id="UP000295444"/>
    </source>
</evidence>
<accession>A0A4V3CZ23</accession>
<proteinExistence type="predicted"/>
<name>A0A4V3CZ23_LABRH</name>
<protein>
    <submittedName>
        <fullName evidence="2">Uncharacterized protein</fullName>
    </submittedName>
</protein>
<feature type="transmembrane region" description="Helical" evidence="1">
    <location>
        <begin position="88"/>
        <end position="105"/>
    </location>
</feature>
<feature type="transmembrane region" description="Helical" evidence="1">
    <location>
        <begin position="50"/>
        <end position="76"/>
    </location>
</feature>
<gene>
    <name evidence="2" type="ORF">EV186_104333</name>
</gene>